<dbReference type="Gene3D" id="1.10.8.500">
    <property type="entry name" value="HAMP domain in histidine kinase"/>
    <property type="match status" value="1"/>
</dbReference>
<dbReference type="SMART" id="SM00304">
    <property type="entry name" value="HAMP"/>
    <property type="match status" value="1"/>
</dbReference>
<keyword evidence="1 4" id="KW-0812">Transmembrane</keyword>
<feature type="transmembrane region" description="Helical" evidence="4">
    <location>
        <begin position="44"/>
        <end position="64"/>
    </location>
</feature>
<dbReference type="InterPro" id="IPR029787">
    <property type="entry name" value="Nucleotide_cyclase"/>
</dbReference>
<evidence type="ECO:0000259" key="6">
    <source>
        <dbReference type="PROSITE" id="PS50885"/>
    </source>
</evidence>
<gene>
    <name evidence="7" type="ORF">MAIC_26970</name>
</gene>
<dbReference type="Gene3D" id="3.30.450.20">
    <property type="entry name" value="PAS domain"/>
    <property type="match status" value="1"/>
</dbReference>
<dbReference type="CDD" id="cd07302">
    <property type="entry name" value="CHD"/>
    <property type="match status" value="1"/>
</dbReference>
<evidence type="ECO:0000313" key="7">
    <source>
        <dbReference type="EMBL" id="BBX07894.1"/>
    </source>
</evidence>
<dbReference type="GO" id="GO:0009190">
    <property type="term" value="P:cyclic nucleotide biosynthetic process"/>
    <property type="evidence" value="ECO:0007669"/>
    <property type="project" value="InterPro"/>
</dbReference>
<dbReference type="Proteomes" id="UP000467327">
    <property type="component" value="Chromosome"/>
</dbReference>
<evidence type="ECO:0000256" key="1">
    <source>
        <dbReference type="ARBA" id="ARBA00022692"/>
    </source>
</evidence>
<dbReference type="Pfam" id="PF00672">
    <property type="entry name" value="HAMP"/>
    <property type="match status" value="1"/>
</dbReference>
<keyword evidence="2 4" id="KW-1133">Transmembrane helix</keyword>
<dbReference type="Gene3D" id="3.30.70.1230">
    <property type="entry name" value="Nucleotide cyclase"/>
    <property type="match status" value="1"/>
</dbReference>
<reference evidence="7 8" key="1">
    <citation type="journal article" date="2019" name="Emerg. Microbes Infect.">
        <title>Comprehensive subspecies identification of 175 nontuberculous mycobacteria species based on 7547 genomic profiles.</title>
        <authorList>
            <person name="Matsumoto Y."/>
            <person name="Kinjo T."/>
            <person name="Motooka D."/>
            <person name="Nabeya D."/>
            <person name="Jung N."/>
            <person name="Uechi K."/>
            <person name="Horii T."/>
            <person name="Iida T."/>
            <person name="Fujita J."/>
            <person name="Nakamura S."/>
        </authorList>
    </citation>
    <scope>NUCLEOTIDE SEQUENCE [LARGE SCALE GENOMIC DNA]</scope>
    <source>
        <strain evidence="7 8">JCM 6376</strain>
    </source>
</reference>
<dbReference type="Pfam" id="PF00211">
    <property type="entry name" value="Guanylate_cyc"/>
    <property type="match status" value="1"/>
</dbReference>
<dbReference type="SMART" id="SM00044">
    <property type="entry name" value="CYCc"/>
    <property type="match status" value="1"/>
</dbReference>
<evidence type="ECO:0000313" key="8">
    <source>
        <dbReference type="Proteomes" id="UP000467327"/>
    </source>
</evidence>
<dbReference type="PROSITE" id="PS50885">
    <property type="entry name" value="HAMP"/>
    <property type="match status" value="1"/>
</dbReference>
<dbReference type="GO" id="GO:0016020">
    <property type="term" value="C:membrane"/>
    <property type="evidence" value="ECO:0007669"/>
    <property type="project" value="InterPro"/>
</dbReference>
<proteinExistence type="predicted"/>
<evidence type="ECO:0000259" key="5">
    <source>
        <dbReference type="PROSITE" id="PS50125"/>
    </source>
</evidence>
<dbReference type="KEGG" id="maic:MAIC_26970"/>
<dbReference type="PANTHER" id="PTHR45655">
    <property type="entry name" value="GUANYLATE CYCLASE SOLUBLE SUBUNIT BETA-2"/>
    <property type="match status" value="1"/>
</dbReference>
<dbReference type="GO" id="GO:0004016">
    <property type="term" value="F:adenylate cyclase activity"/>
    <property type="evidence" value="ECO:0007669"/>
    <property type="project" value="UniProtKB-ARBA"/>
</dbReference>
<accession>A0AAD1MD39</accession>
<dbReference type="SUPFAM" id="SSF55073">
    <property type="entry name" value="Nucleotide cyclase"/>
    <property type="match status" value="1"/>
</dbReference>
<feature type="compositionally biased region" description="Polar residues" evidence="3">
    <location>
        <begin position="1"/>
        <end position="12"/>
    </location>
</feature>
<evidence type="ECO:0000256" key="2">
    <source>
        <dbReference type="ARBA" id="ARBA00022989"/>
    </source>
</evidence>
<feature type="transmembrane region" description="Helical" evidence="4">
    <location>
        <begin position="448"/>
        <end position="467"/>
    </location>
</feature>
<evidence type="ECO:0000256" key="4">
    <source>
        <dbReference type="SAM" id="Phobius"/>
    </source>
</evidence>
<dbReference type="AlphaFoldDB" id="A0AAD1MD39"/>
<organism evidence="7 8">
    <name type="scientific">Mycolicibacterium aichiense</name>
    <dbReference type="NCBI Taxonomy" id="1799"/>
    <lineage>
        <taxon>Bacteria</taxon>
        <taxon>Bacillati</taxon>
        <taxon>Actinomycetota</taxon>
        <taxon>Actinomycetes</taxon>
        <taxon>Mycobacteriales</taxon>
        <taxon>Mycobacteriaceae</taxon>
        <taxon>Mycolicibacterium</taxon>
    </lineage>
</organism>
<feature type="domain" description="Guanylate cyclase" evidence="5">
    <location>
        <begin position="560"/>
        <end position="687"/>
    </location>
</feature>
<protein>
    <submittedName>
        <fullName evidence="7">Adenylate/guanylate cyclase domain-containing protein</fullName>
    </submittedName>
</protein>
<sequence>MSQVTEQSASQPVPTPDPAPGKRGLLERFRRDRLLARVSIQSKLILMLVLCTMLAAAVVGAIAFEVGRTSLRTAVFSRLIEIREAQSRALEGQFGDLKNSLVIYSHGTSTSDALAAFTAGFNQLDNVAISPAQWQGVLAYYDTFIKQTEQQSGTQLDAAALLPTAPAQRYLQANYTARLPTDDAAIAMGDAGDGSQWSAANARYQDFFRQIATRFGFQDALLLDARGNVVYSAYKGVDLGTNIITGPYAGSKLHAAYLKAMSANTVDYVGLTDFEFYQPAQMQPTAWMVAPIAPNGRTEGVLALQFPISKINQLMTFDRQWKDAGLGATGETFLVGPDGLMRSDSRVFVEDPQRYKREVTAAGTPAEVADKAILLGGTTLVQPDVSQATSNARRGETGTLVSSDYLGNRALQSYAPLPDHNSGLQWSIIAKVDVAEAFAKESSFTRTMVLSTVGMIFIVCVLAAYLAQVFVRPIRRLEAGAQRIAAGDYLVAIPVETRDELGDLTQAFNDMSRSLTVKDDLLKEQRQQNDELLRSLMPDAVVERFRQGEETIASEHHNVTVIFADLLGIDRLQAEMSPGDYLALGNELMRQIEAAATDLGIESVHTVRNGYLASCGLTVPRLDNVRRTVDFAVECVRIVERFNSDAGIALQLRAGIDSGDVGSGLMGSPSLVYDMWGDAVNLAHQVKDGSPRPGIFVTAKVYEALRDTMTFVEAGSVTVGDTAQPIWQVSEDQR</sequence>
<dbReference type="GO" id="GO:0035556">
    <property type="term" value="P:intracellular signal transduction"/>
    <property type="evidence" value="ECO:0007669"/>
    <property type="project" value="InterPro"/>
</dbReference>
<dbReference type="EMBL" id="AP022561">
    <property type="protein sequence ID" value="BBX07894.1"/>
    <property type="molecule type" value="Genomic_DNA"/>
</dbReference>
<dbReference type="SUPFAM" id="SSF158472">
    <property type="entry name" value="HAMP domain-like"/>
    <property type="match status" value="1"/>
</dbReference>
<keyword evidence="4" id="KW-0472">Membrane</keyword>
<evidence type="ECO:0000256" key="3">
    <source>
        <dbReference type="SAM" id="MobiDB-lite"/>
    </source>
</evidence>
<feature type="domain" description="HAMP" evidence="6">
    <location>
        <begin position="468"/>
        <end position="520"/>
    </location>
</feature>
<dbReference type="CDD" id="cd06225">
    <property type="entry name" value="HAMP"/>
    <property type="match status" value="1"/>
</dbReference>
<name>A0AAD1MD39_9MYCO</name>
<dbReference type="InterPro" id="IPR003660">
    <property type="entry name" value="HAMP_dom"/>
</dbReference>
<dbReference type="InterPro" id="IPR001054">
    <property type="entry name" value="A/G_cyclase"/>
</dbReference>
<dbReference type="PROSITE" id="PS50125">
    <property type="entry name" value="GUANYLATE_CYCLASE_2"/>
    <property type="match status" value="1"/>
</dbReference>
<dbReference type="PANTHER" id="PTHR45655:SF13">
    <property type="entry name" value="SOLUBLE GUANYLATE CYCLASE GCY-32-RELATED"/>
    <property type="match status" value="1"/>
</dbReference>
<keyword evidence="8" id="KW-1185">Reference proteome</keyword>
<feature type="region of interest" description="Disordered" evidence="3">
    <location>
        <begin position="1"/>
        <end position="23"/>
    </location>
</feature>